<evidence type="ECO:0000313" key="1">
    <source>
        <dbReference type="EMBL" id="KHJ99601.1"/>
    </source>
</evidence>
<dbReference type="Proteomes" id="UP000053660">
    <property type="component" value="Unassembled WGS sequence"/>
</dbReference>
<dbReference type="AlphaFoldDB" id="A0A0B1TTY8"/>
<keyword evidence="2" id="KW-1185">Reference proteome</keyword>
<dbReference type="EMBL" id="KN549213">
    <property type="protein sequence ID" value="KHJ99601.1"/>
    <property type="molecule type" value="Genomic_DNA"/>
</dbReference>
<organism evidence="1 2">
    <name type="scientific">Oesophagostomum dentatum</name>
    <name type="common">Nodular worm</name>
    <dbReference type="NCBI Taxonomy" id="61180"/>
    <lineage>
        <taxon>Eukaryota</taxon>
        <taxon>Metazoa</taxon>
        <taxon>Ecdysozoa</taxon>
        <taxon>Nematoda</taxon>
        <taxon>Chromadorea</taxon>
        <taxon>Rhabditida</taxon>
        <taxon>Rhabditina</taxon>
        <taxon>Rhabditomorpha</taxon>
        <taxon>Strongyloidea</taxon>
        <taxon>Strongylidae</taxon>
        <taxon>Oesophagostomum</taxon>
    </lineage>
</organism>
<sequence>MSAHLPRVCFLPINTRNLSRGFDAVIEKNSAAMENMSQISALKNNLDILEANGFGFEFKGKEDGCSVAMLMSAPILIAGSSTKTNCPHGRPTLRHLADLHTILKYCMKLYICNPLGT</sequence>
<reference evidence="1 2" key="1">
    <citation type="submission" date="2014-03" db="EMBL/GenBank/DDBJ databases">
        <title>Draft genome of the hookworm Oesophagostomum dentatum.</title>
        <authorList>
            <person name="Mitreva M."/>
        </authorList>
    </citation>
    <scope>NUCLEOTIDE SEQUENCE [LARGE SCALE GENOMIC DNA]</scope>
    <source>
        <strain evidence="1 2">OD-Hann</strain>
    </source>
</reference>
<protein>
    <submittedName>
        <fullName evidence="1">Uncharacterized protein</fullName>
    </submittedName>
</protein>
<proteinExistence type="predicted"/>
<name>A0A0B1TTY8_OESDE</name>
<accession>A0A0B1TTY8</accession>
<gene>
    <name evidence="1" type="ORF">OESDEN_00435</name>
</gene>
<evidence type="ECO:0000313" key="2">
    <source>
        <dbReference type="Proteomes" id="UP000053660"/>
    </source>
</evidence>